<dbReference type="Proteomes" id="UP000310334">
    <property type="component" value="Unassembled WGS sequence"/>
</dbReference>
<evidence type="ECO:0000313" key="1">
    <source>
        <dbReference type="EMBL" id="THF75780.1"/>
    </source>
</evidence>
<organism evidence="1 2">
    <name type="scientific">Metabacillus sediminilitoris</name>
    <dbReference type="NCBI Taxonomy" id="2567941"/>
    <lineage>
        <taxon>Bacteria</taxon>
        <taxon>Bacillati</taxon>
        <taxon>Bacillota</taxon>
        <taxon>Bacilli</taxon>
        <taxon>Bacillales</taxon>
        <taxon>Bacillaceae</taxon>
        <taxon>Metabacillus</taxon>
    </lineage>
</organism>
<gene>
    <name evidence="1" type="ORF">E6W99_22710</name>
</gene>
<dbReference type="Pfam" id="PF10764">
    <property type="entry name" value="Gin"/>
    <property type="match status" value="1"/>
</dbReference>
<dbReference type="EMBL" id="SSNT01000024">
    <property type="protein sequence ID" value="THF75780.1"/>
    <property type="molecule type" value="Genomic_DNA"/>
</dbReference>
<name>A0A4S4BP52_9BACI</name>
<keyword evidence="2" id="KW-1185">Reference proteome</keyword>
<reference evidence="1 2" key="1">
    <citation type="submission" date="2019-04" db="EMBL/GenBank/DDBJ databases">
        <title>Bacillus sediminilitoris sp. nov., isolated from a tidal flat sediment on the East China Sea.</title>
        <authorList>
            <person name="Wei Y."/>
            <person name="Mao H."/>
            <person name="Fang J."/>
        </authorList>
    </citation>
    <scope>NUCLEOTIDE SEQUENCE [LARGE SCALE GENOMIC DNA]</scope>
    <source>
        <strain evidence="1 2">DSL-17</strain>
    </source>
</reference>
<comment type="caution">
    <text evidence="1">The sequence shown here is derived from an EMBL/GenBank/DDBJ whole genome shotgun (WGS) entry which is preliminary data.</text>
</comment>
<evidence type="ECO:0000313" key="2">
    <source>
        <dbReference type="Proteomes" id="UP000310334"/>
    </source>
</evidence>
<accession>A0A4S4BP52</accession>
<dbReference type="InterPro" id="IPR019700">
    <property type="entry name" value="Sigma-G_inhibitor_Gin"/>
</dbReference>
<dbReference type="OrthoDB" id="2886653at2"/>
<protein>
    <submittedName>
        <fullName evidence="1">Sigma factor G inhibitor Gin</fullName>
    </submittedName>
</protein>
<dbReference type="AlphaFoldDB" id="A0A4S4BP52"/>
<proteinExistence type="predicted"/>
<sequence>MEVENMNSNSLQKLNGEICIICDLKKSTGIHLYTSFICVDCEKEMTNTQTSDPKYQYYLEKLRRVKNPPLYS</sequence>